<dbReference type="PANTHER" id="PTHR30478:SF0">
    <property type="entry name" value="BETA SLIDING CLAMP"/>
    <property type="match status" value="1"/>
</dbReference>
<gene>
    <name evidence="12" type="primary">dnaN</name>
    <name evidence="12" type="ORF">GF359_03485</name>
</gene>
<comment type="similarity">
    <text evidence="2">Belongs to the beta sliding clamp family.</text>
</comment>
<dbReference type="Gene3D" id="3.70.10.10">
    <property type="match status" value="1"/>
</dbReference>
<feature type="domain" description="DNA polymerase III beta sliding clamp N-terminal" evidence="9">
    <location>
        <begin position="1"/>
        <end position="117"/>
    </location>
</feature>
<feature type="domain" description="DNA polymerase III beta sliding clamp central" evidence="10">
    <location>
        <begin position="129"/>
        <end position="239"/>
    </location>
</feature>
<dbReference type="GO" id="GO:0006271">
    <property type="term" value="P:DNA strand elongation involved in DNA replication"/>
    <property type="evidence" value="ECO:0007669"/>
    <property type="project" value="TreeGrafter"/>
</dbReference>
<dbReference type="Pfam" id="PF02768">
    <property type="entry name" value="DNA_pol3_beta_3"/>
    <property type="match status" value="1"/>
</dbReference>
<keyword evidence="7" id="KW-0239">DNA-directed DNA polymerase</keyword>
<evidence type="ECO:0000313" key="13">
    <source>
        <dbReference type="Proteomes" id="UP000630660"/>
    </source>
</evidence>
<evidence type="ECO:0000256" key="4">
    <source>
        <dbReference type="ARBA" id="ARBA00022679"/>
    </source>
</evidence>
<dbReference type="PIRSF" id="PIRSF000804">
    <property type="entry name" value="DNA_pol_III_b"/>
    <property type="match status" value="1"/>
</dbReference>
<evidence type="ECO:0000256" key="7">
    <source>
        <dbReference type="ARBA" id="ARBA00022932"/>
    </source>
</evidence>
<proteinExistence type="inferred from homology"/>
<organism evidence="12 13">
    <name type="scientific">candidate division WOR-3 bacterium</name>
    <dbReference type="NCBI Taxonomy" id="2052148"/>
    <lineage>
        <taxon>Bacteria</taxon>
        <taxon>Bacteria division WOR-3</taxon>
    </lineage>
</organism>
<evidence type="ECO:0000259" key="9">
    <source>
        <dbReference type="Pfam" id="PF00712"/>
    </source>
</evidence>
<keyword evidence="6" id="KW-0235">DNA replication</keyword>
<dbReference type="EMBL" id="WJKJ01000109">
    <property type="protein sequence ID" value="MBD3364257.1"/>
    <property type="molecule type" value="Genomic_DNA"/>
</dbReference>
<evidence type="ECO:0000256" key="6">
    <source>
        <dbReference type="ARBA" id="ARBA00022705"/>
    </source>
</evidence>
<dbReference type="Pfam" id="PF02767">
    <property type="entry name" value="DNA_pol3_beta_2"/>
    <property type="match status" value="1"/>
</dbReference>
<evidence type="ECO:0000256" key="5">
    <source>
        <dbReference type="ARBA" id="ARBA00022695"/>
    </source>
</evidence>
<dbReference type="GO" id="GO:0005737">
    <property type="term" value="C:cytoplasm"/>
    <property type="evidence" value="ECO:0007669"/>
    <property type="project" value="UniProtKB-SubCell"/>
</dbReference>
<dbReference type="SMART" id="SM00480">
    <property type="entry name" value="POL3Bc"/>
    <property type="match status" value="1"/>
</dbReference>
<evidence type="ECO:0000256" key="2">
    <source>
        <dbReference type="ARBA" id="ARBA00010752"/>
    </source>
</evidence>
<keyword evidence="3" id="KW-0963">Cytoplasm</keyword>
<evidence type="ECO:0000259" key="11">
    <source>
        <dbReference type="Pfam" id="PF02768"/>
    </source>
</evidence>
<dbReference type="GO" id="GO:0008408">
    <property type="term" value="F:3'-5' exonuclease activity"/>
    <property type="evidence" value="ECO:0007669"/>
    <property type="project" value="InterPro"/>
</dbReference>
<dbReference type="InterPro" id="IPR022635">
    <property type="entry name" value="DNA_polIII_beta_C"/>
</dbReference>
<accession>A0A9D5QCP2</accession>
<dbReference type="InterPro" id="IPR022634">
    <property type="entry name" value="DNA_polIII_beta_N"/>
</dbReference>
<dbReference type="InterPro" id="IPR022637">
    <property type="entry name" value="DNA_polIII_beta_cen"/>
</dbReference>
<dbReference type="InterPro" id="IPR046938">
    <property type="entry name" value="DNA_clamp_sf"/>
</dbReference>
<evidence type="ECO:0000259" key="10">
    <source>
        <dbReference type="Pfam" id="PF02767"/>
    </source>
</evidence>
<dbReference type="Proteomes" id="UP000630660">
    <property type="component" value="Unassembled WGS sequence"/>
</dbReference>
<dbReference type="AlphaFoldDB" id="A0A9D5QCP2"/>
<dbReference type="GO" id="GO:0009360">
    <property type="term" value="C:DNA polymerase III complex"/>
    <property type="evidence" value="ECO:0007669"/>
    <property type="project" value="InterPro"/>
</dbReference>
<reference evidence="12" key="1">
    <citation type="submission" date="2019-11" db="EMBL/GenBank/DDBJ databases">
        <title>Microbial mats filling the niche in hypersaline microbial mats.</title>
        <authorList>
            <person name="Wong H.L."/>
            <person name="Macleod F.I."/>
            <person name="White R.A. III"/>
            <person name="Burns B.P."/>
        </authorList>
    </citation>
    <scope>NUCLEOTIDE SEQUENCE</scope>
    <source>
        <strain evidence="12">Bin_327</strain>
    </source>
</reference>
<dbReference type="SUPFAM" id="SSF55979">
    <property type="entry name" value="DNA clamp"/>
    <property type="match status" value="3"/>
</dbReference>
<comment type="subcellular location">
    <subcellularLocation>
        <location evidence="1">Cytoplasm</location>
    </subcellularLocation>
</comment>
<evidence type="ECO:0000256" key="8">
    <source>
        <dbReference type="ARBA" id="ARBA00023125"/>
    </source>
</evidence>
<dbReference type="InterPro" id="IPR001001">
    <property type="entry name" value="DNA_polIII_beta"/>
</dbReference>
<evidence type="ECO:0000256" key="1">
    <source>
        <dbReference type="ARBA" id="ARBA00004496"/>
    </source>
</evidence>
<dbReference type="NCBIfam" id="TIGR00663">
    <property type="entry name" value="dnan"/>
    <property type="match status" value="1"/>
</dbReference>
<sequence length="328" mass="37552">MWFKIAKETLEKLIGRIVSVIPVRTPYPVIQNMLCITENNKLTFLATDLDIYVKTFSEINTKEDARVLLPGKKLADIVRESSSDEIEFIKEESRVVLKAGRSTFRIPILDPDEFPRMFECPSEVKFNMESVELRDLFDAVEFAVSRGEDRPAMTGVLWQINSEYNRMVATDGHRMALSENKENVPQISEQSRILPTKIFTFMPKDYEGPVDVFLDDAKIGLSFEATEVVSRLIEGPYPDYEKVIPKEIDNILTVDRKELSAALKRMMIFSNQVTKQIKLELGKKNLRLYSTSPEGEEAQEELGCTYKGEAFEVAYNGAYLLDILRHID</sequence>
<comment type="caution">
    <text evidence="12">The sequence shown here is derived from an EMBL/GenBank/DDBJ whole genome shotgun (WGS) entry which is preliminary data.</text>
</comment>
<name>A0A9D5QCP2_UNCW3</name>
<evidence type="ECO:0000313" key="12">
    <source>
        <dbReference type="EMBL" id="MBD3364257.1"/>
    </source>
</evidence>
<dbReference type="Gene3D" id="3.10.150.10">
    <property type="entry name" value="DNA Polymerase III, subunit A, domain 2"/>
    <property type="match status" value="1"/>
</dbReference>
<dbReference type="CDD" id="cd00140">
    <property type="entry name" value="beta_clamp"/>
    <property type="match status" value="1"/>
</dbReference>
<dbReference type="Pfam" id="PF00712">
    <property type="entry name" value="DNA_pol3_beta"/>
    <property type="match status" value="1"/>
</dbReference>
<dbReference type="GO" id="GO:0003677">
    <property type="term" value="F:DNA binding"/>
    <property type="evidence" value="ECO:0007669"/>
    <property type="project" value="UniProtKB-KW"/>
</dbReference>
<feature type="non-terminal residue" evidence="12">
    <location>
        <position position="328"/>
    </location>
</feature>
<keyword evidence="8" id="KW-0238">DNA-binding</keyword>
<evidence type="ECO:0000256" key="3">
    <source>
        <dbReference type="ARBA" id="ARBA00022490"/>
    </source>
</evidence>
<dbReference type="EC" id="2.7.7.7" evidence="12"/>
<feature type="domain" description="DNA polymerase III beta sliding clamp C-terminal" evidence="11">
    <location>
        <begin position="242"/>
        <end position="327"/>
    </location>
</feature>
<dbReference type="GO" id="GO:0003887">
    <property type="term" value="F:DNA-directed DNA polymerase activity"/>
    <property type="evidence" value="ECO:0007669"/>
    <property type="project" value="UniProtKB-KW"/>
</dbReference>
<protein>
    <submittedName>
        <fullName evidence="12">DNA polymerase III subunit beta</fullName>
        <ecNumber evidence="12">2.7.7.7</ecNumber>
    </submittedName>
</protein>
<keyword evidence="4 12" id="KW-0808">Transferase</keyword>
<keyword evidence="5 12" id="KW-0548">Nucleotidyltransferase</keyword>
<dbReference type="PANTHER" id="PTHR30478">
    <property type="entry name" value="DNA POLYMERASE III SUBUNIT BETA"/>
    <property type="match status" value="1"/>
</dbReference>